<organism evidence="1 2">
    <name type="scientific">Listeria phage LP-083-2</name>
    <dbReference type="NCBI Taxonomy" id="1458855"/>
    <lineage>
        <taxon>Viruses</taxon>
        <taxon>Duplodnaviria</taxon>
        <taxon>Heunggongvirae</taxon>
        <taxon>Uroviricota</taxon>
        <taxon>Caudoviricetes</taxon>
        <taxon>Herelleviridae</taxon>
        <taxon>Jasinskavirinae</taxon>
        <taxon>Pecentumvirus</taxon>
        <taxon>Pecentumvirus LP0832</taxon>
    </lineage>
</organism>
<protein>
    <submittedName>
        <fullName evidence="1">Uncharacterized protein</fullName>
    </submittedName>
</protein>
<evidence type="ECO:0000313" key="2">
    <source>
        <dbReference type="Proteomes" id="UP000026997"/>
    </source>
</evidence>
<keyword evidence="2" id="KW-1185">Reference proteome</keyword>
<sequence length="126" mass="14444">MHDNEFEVPESVINASATPFEAPDRTKDTYQSSLKNWLDRVKSVGDAGMSREFVIRIPAKALEENNPEATLFLKQCNEIKRNPKCNLPIKIEKTVEKYKDKKHLMLDLVFTYSNKTDIDAVNSVIK</sequence>
<evidence type="ECO:0000313" key="1">
    <source>
        <dbReference type="EMBL" id="AHL19299.1"/>
    </source>
</evidence>
<proteinExistence type="predicted"/>
<dbReference type="Proteomes" id="UP000026997">
    <property type="component" value="Segment"/>
</dbReference>
<dbReference type="GeneID" id="19735658"/>
<name>A0A059T6S8_9CAUD</name>
<dbReference type="OrthoDB" id="31470at10239"/>
<gene>
    <name evidence="1" type="ORF">LP083-2_092</name>
</gene>
<dbReference type="KEGG" id="vg:19735658"/>
<accession>A0A059T6S8</accession>
<dbReference type="EMBL" id="KJ094030">
    <property type="protein sequence ID" value="AHL19299.1"/>
    <property type="molecule type" value="Genomic_DNA"/>
</dbReference>
<reference evidence="1 2" key="1">
    <citation type="journal article" date="2014" name="Appl. Environ. Microbiol.">
        <title>Comparative genomic and morphological analysis of Listeria phages isolated from farm environments.</title>
        <authorList>
            <person name="Denes T."/>
            <person name="Vongkamjan K."/>
            <person name="Ackermann H.W."/>
            <person name="Moreno Switt A.I."/>
            <person name="Wiedmann M."/>
            <person name="den Bakker H.C."/>
        </authorList>
    </citation>
    <scope>NUCLEOTIDE SEQUENCE [LARGE SCALE GENOMIC DNA]</scope>
</reference>
<dbReference type="RefSeq" id="YP_009044548.1">
    <property type="nucleotide sequence ID" value="NC_024383.1"/>
</dbReference>